<dbReference type="EnsemblProtists" id="EKX34025">
    <property type="protein sequence ID" value="EKX34025"/>
    <property type="gene ID" value="GUITHDRAFT_119765"/>
</dbReference>
<dbReference type="eggNOG" id="KOG0192">
    <property type="taxonomic scope" value="Eukaryota"/>
</dbReference>
<keyword evidence="6" id="KW-1185">Reference proteome</keyword>
<dbReference type="GO" id="GO:0005524">
    <property type="term" value="F:ATP binding"/>
    <property type="evidence" value="ECO:0007669"/>
    <property type="project" value="InterPro"/>
</dbReference>
<dbReference type="InterPro" id="IPR051681">
    <property type="entry name" value="Ser/Thr_Kinases-Pseudokinases"/>
</dbReference>
<dbReference type="GeneID" id="17290769"/>
<evidence type="ECO:0000313" key="4">
    <source>
        <dbReference type="EMBL" id="EKX34025.1"/>
    </source>
</evidence>
<dbReference type="RefSeq" id="XP_005821005.1">
    <property type="nucleotide sequence ID" value="XM_005820948.1"/>
</dbReference>
<feature type="compositionally biased region" description="Low complexity" evidence="2">
    <location>
        <begin position="192"/>
        <end position="221"/>
    </location>
</feature>
<dbReference type="EMBL" id="JH993121">
    <property type="protein sequence ID" value="EKX34025.1"/>
    <property type="molecule type" value="Genomic_DNA"/>
</dbReference>
<reference evidence="4 6" key="1">
    <citation type="journal article" date="2012" name="Nature">
        <title>Algal genomes reveal evolutionary mosaicism and the fate of nucleomorphs.</title>
        <authorList>
            <consortium name="DOE Joint Genome Institute"/>
            <person name="Curtis B.A."/>
            <person name="Tanifuji G."/>
            <person name="Burki F."/>
            <person name="Gruber A."/>
            <person name="Irimia M."/>
            <person name="Maruyama S."/>
            <person name="Arias M.C."/>
            <person name="Ball S.G."/>
            <person name="Gile G.H."/>
            <person name="Hirakawa Y."/>
            <person name="Hopkins J.F."/>
            <person name="Kuo A."/>
            <person name="Rensing S.A."/>
            <person name="Schmutz J."/>
            <person name="Symeonidi A."/>
            <person name="Elias M."/>
            <person name="Eveleigh R.J."/>
            <person name="Herman E.K."/>
            <person name="Klute M.J."/>
            <person name="Nakayama T."/>
            <person name="Obornik M."/>
            <person name="Reyes-Prieto A."/>
            <person name="Armbrust E.V."/>
            <person name="Aves S.J."/>
            <person name="Beiko R.G."/>
            <person name="Coutinho P."/>
            <person name="Dacks J.B."/>
            <person name="Durnford D.G."/>
            <person name="Fast N.M."/>
            <person name="Green B.R."/>
            <person name="Grisdale C.J."/>
            <person name="Hempel F."/>
            <person name="Henrissat B."/>
            <person name="Hoppner M.P."/>
            <person name="Ishida K."/>
            <person name="Kim E."/>
            <person name="Koreny L."/>
            <person name="Kroth P.G."/>
            <person name="Liu Y."/>
            <person name="Malik S.B."/>
            <person name="Maier U.G."/>
            <person name="McRose D."/>
            <person name="Mock T."/>
            <person name="Neilson J.A."/>
            <person name="Onodera N.T."/>
            <person name="Poole A.M."/>
            <person name="Pritham E.J."/>
            <person name="Richards T.A."/>
            <person name="Rocap G."/>
            <person name="Roy S.W."/>
            <person name="Sarai C."/>
            <person name="Schaack S."/>
            <person name="Shirato S."/>
            <person name="Slamovits C.H."/>
            <person name="Spencer D.F."/>
            <person name="Suzuki S."/>
            <person name="Worden A.Z."/>
            <person name="Zauner S."/>
            <person name="Barry K."/>
            <person name="Bell C."/>
            <person name="Bharti A.K."/>
            <person name="Crow J.A."/>
            <person name="Grimwood J."/>
            <person name="Kramer R."/>
            <person name="Lindquist E."/>
            <person name="Lucas S."/>
            <person name="Salamov A."/>
            <person name="McFadden G.I."/>
            <person name="Lane C.E."/>
            <person name="Keeling P.J."/>
            <person name="Gray M.W."/>
            <person name="Grigoriev I.V."/>
            <person name="Archibald J.M."/>
        </authorList>
    </citation>
    <scope>NUCLEOTIDE SEQUENCE</scope>
    <source>
        <strain evidence="4 6">CCMP2712</strain>
    </source>
</reference>
<protein>
    <recommendedName>
        <fullName evidence="3">Protein kinase domain-containing protein</fullName>
    </recommendedName>
</protein>
<accession>L1IDW7</accession>
<name>L1IDW7_GUITC</name>
<organism evidence="4">
    <name type="scientific">Guillardia theta (strain CCMP2712)</name>
    <name type="common">Cryptophyte</name>
    <dbReference type="NCBI Taxonomy" id="905079"/>
    <lineage>
        <taxon>Eukaryota</taxon>
        <taxon>Cryptophyceae</taxon>
        <taxon>Pyrenomonadales</taxon>
        <taxon>Geminigeraceae</taxon>
        <taxon>Guillardia</taxon>
    </lineage>
</organism>
<dbReference type="PROSITE" id="PS00109">
    <property type="entry name" value="PROTEIN_KINASE_TYR"/>
    <property type="match status" value="1"/>
</dbReference>
<reference evidence="6" key="2">
    <citation type="submission" date="2012-11" db="EMBL/GenBank/DDBJ databases">
        <authorList>
            <person name="Kuo A."/>
            <person name="Curtis B.A."/>
            <person name="Tanifuji G."/>
            <person name="Burki F."/>
            <person name="Gruber A."/>
            <person name="Irimia M."/>
            <person name="Maruyama S."/>
            <person name="Arias M.C."/>
            <person name="Ball S.G."/>
            <person name="Gile G.H."/>
            <person name="Hirakawa Y."/>
            <person name="Hopkins J.F."/>
            <person name="Rensing S.A."/>
            <person name="Schmutz J."/>
            <person name="Symeonidi A."/>
            <person name="Elias M."/>
            <person name="Eveleigh R.J."/>
            <person name="Herman E.K."/>
            <person name="Klute M.J."/>
            <person name="Nakayama T."/>
            <person name="Obornik M."/>
            <person name="Reyes-Prieto A."/>
            <person name="Armbrust E.V."/>
            <person name="Aves S.J."/>
            <person name="Beiko R.G."/>
            <person name="Coutinho P."/>
            <person name="Dacks J.B."/>
            <person name="Durnford D.G."/>
            <person name="Fast N.M."/>
            <person name="Green B.R."/>
            <person name="Grisdale C."/>
            <person name="Hempe F."/>
            <person name="Henrissat B."/>
            <person name="Hoppner M.P."/>
            <person name="Ishida K.-I."/>
            <person name="Kim E."/>
            <person name="Koreny L."/>
            <person name="Kroth P.G."/>
            <person name="Liu Y."/>
            <person name="Malik S.-B."/>
            <person name="Maier U.G."/>
            <person name="McRose D."/>
            <person name="Mock T."/>
            <person name="Neilson J.A."/>
            <person name="Onodera N.T."/>
            <person name="Poole A.M."/>
            <person name="Pritham E.J."/>
            <person name="Richards T.A."/>
            <person name="Rocap G."/>
            <person name="Roy S.W."/>
            <person name="Sarai C."/>
            <person name="Schaack S."/>
            <person name="Shirato S."/>
            <person name="Slamovits C.H."/>
            <person name="Spencer D.F."/>
            <person name="Suzuki S."/>
            <person name="Worden A.Z."/>
            <person name="Zauner S."/>
            <person name="Barry K."/>
            <person name="Bell C."/>
            <person name="Bharti A.K."/>
            <person name="Crow J.A."/>
            <person name="Grimwood J."/>
            <person name="Kramer R."/>
            <person name="Lindquist E."/>
            <person name="Lucas S."/>
            <person name="Salamov A."/>
            <person name="McFadden G.I."/>
            <person name="Lane C.E."/>
            <person name="Keeling P.J."/>
            <person name="Gray M.W."/>
            <person name="Grigoriev I.V."/>
            <person name="Archibald J.M."/>
        </authorList>
    </citation>
    <scope>NUCLEOTIDE SEQUENCE</scope>
    <source>
        <strain evidence="6">CCMP2712</strain>
    </source>
</reference>
<gene>
    <name evidence="4" type="ORF">GUITHDRAFT_119765</name>
</gene>
<feature type="coiled-coil region" evidence="1">
    <location>
        <begin position="66"/>
        <end position="149"/>
    </location>
</feature>
<evidence type="ECO:0000313" key="5">
    <source>
        <dbReference type="EnsemblProtists" id="EKX34025"/>
    </source>
</evidence>
<dbReference type="InterPro" id="IPR001245">
    <property type="entry name" value="Ser-Thr/Tyr_kinase_cat_dom"/>
</dbReference>
<dbReference type="AlphaFoldDB" id="L1IDW7"/>
<dbReference type="InterPro" id="IPR000719">
    <property type="entry name" value="Prot_kinase_dom"/>
</dbReference>
<evidence type="ECO:0000256" key="1">
    <source>
        <dbReference type="SAM" id="Coils"/>
    </source>
</evidence>
<evidence type="ECO:0000259" key="3">
    <source>
        <dbReference type="PROSITE" id="PS50011"/>
    </source>
</evidence>
<dbReference type="Proteomes" id="UP000011087">
    <property type="component" value="Unassembled WGS sequence"/>
</dbReference>
<dbReference type="SUPFAM" id="SSF56112">
    <property type="entry name" value="Protein kinase-like (PK-like)"/>
    <property type="match status" value="1"/>
</dbReference>
<dbReference type="PROSITE" id="PS50011">
    <property type="entry name" value="PROTEIN_KINASE_DOM"/>
    <property type="match status" value="1"/>
</dbReference>
<dbReference type="GO" id="GO:0004674">
    <property type="term" value="F:protein serine/threonine kinase activity"/>
    <property type="evidence" value="ECO:0007669"/>
    <property type="project" value="TreeGrafter"/>
</dbReference>
<dbReference type="SMART" id="SM00220">
    <property type="entry name" value="S_TKc"/>
    <property type="match status" value="1"/>
</dbReference>
<dbReference type="PANTHER" id="PTHR44329">
    <property type="entry name" value="SERINE/THREONINE-PROTEIN KINASE TNNI3K-RELATED"/>
    <property type="match status" value="1"/>
</dbReference>
<dbReference type="KEGG" id="gtt:GUITHDRAFT_119765"/>
<dbReference type="SUPFAM" id="SSF50156">
    <property type="entry name" value="PDZ domain-like"/>
    <property type="match status" value="1"/>
</dbReference>
<dbReference type="InterPro" id="IPR036034">
    <property type="entry name" value="PDZ_sf"/>
</dbReference>
<evidence type="ECO:0000313" key="6">
    <source>
        <dbReference type="Proteomes" id="UP000011087"/>
    </source>
</evidence>
<feature type="domain" description="Protein kinase" evidence="3">
    <location>
        <begin position="348"/>
        <end position="632"/>
    </location>
</feature>
<dbReference type="Gene3D" id="1.10.510.10">
    <property type="entry name" value="Transferase(Phosphotransferase) domain 1"/>
    <property type="match status" value="1"/>
</dbReference>
<evidence type="ECO:0000256" key="2">
    <source>
        <dbReference type="SAM" id="MobiDB-lite"/>
    </source>
</evidence>
<dbReference type="InterPro" id="IPR008266">
    <property type="entry name" value="Tyr_kinase_AS"/>
</dbReference>
<keyword evidence="1" id="KW-0175">Coiled coil</keyword>
<feature type="region of interest" description="Disordered" evidence="2">
    <location>
        <begin position="192"/>
        <end position="226"/>
    </location>
</feature>
<sequence>MNGKCLTCMQLFNDMKHPNGTEPYQARTAADPTNGWPATPDVDSNTISAHESTVIAPFDLNNSHAARKHHEEIQTLLSKLKTAQADLRASETRLKSVEVENMQLKEGCVRLQAALKTSNEQLQDATQRLRVVTQDKARLEISYEELKQKASKEPTRVEEVIVKSNIENKSGFTEIERFQQALQAQQANQLPQVEQAAIQPEQPAQEEQKSQQTLEEQQQEQQEQEAGRITGVGLTLEAPARGIFPVVSSVTVGGSAFASNKISKGDILVAVKDSSRASEFVQTSGKSIDQTCKLVLGPEGTDVTLKYLEMLRGYVEFDCVLRRGNVASNNQEMVVKLVEAKWIPLDEILNPEPIDSGTFSTIEKAIWRGRHVAVKRVSRDSFRTVNNQLEGSVAQVLRGVMLELDIVTMLEHPCVCQYYGTVAHFPPDGGDMQLGLVFALCAGNLHNALHPPSGKADLSLDLKMVIAADIAEGVTYLHSLNIIHRDLSSRNILLNNASRALIADFGCARRMTSESGYNSTTISGSPAYMPPEQLTGATLTLKSDVFAYGVLLWELLSEQVPHVDLMNNLDKIRARVTRGDRLLPISEGLLSKEHTFRYNALIRRATNSIPKARPSIGEMREALKALFDESWFEATWERGRSDLETSLRAFYQEYNPAKVVDAYAVSEEFFGNEAELNKKLVDRYKRGLRLAVSFRFLVRETLSMCVV</sequence>
<dbReference type="OMA" id="HSPTHFQ"/>
<dbReference type="HOGENOM" id="CLU_390536_0_0_1"/>
<dbReference type="STRING" id="905079.L1IDW7"/>
<dbReference type="PaxDb" id="55529-EKX34025"/>
<dbReference type="Pfam" id="PF07714">
    <property type="entry name" value="PK_Tyr_Ser-Thr"/>
    <property type="match status" value="1"/>
</dbReference>
<dbReference type="InterPro" id="IPR011009">
    <property type="entry name" value="Kinase-like_dom_sf"/>
</dbReference>
<reference evidence="5" key="3">
    <citation type="submission" date="2016-03" db="UniProtKB">
        <authorList>
            <consortium name="EnsemblProtists"/>
        </authorList>
    </citation>
    <scope>IDENTIFICATION</scope>
</reference>
<proteinExistence type="predicted"/>
<dbReference type="OrthoDB" id="1668230at2759"/>